<dbReference type="Proteomes" id="UP000789920">
    <property type="component" value="Unassembled WGS sequence"/>
</dbReference>
<organism evidence="1 2">
    <name type="scientific">Racocetra persica</name>
    <dbReference type="NCBI Taxonomy" id="160502"/>
    <lineage>
        <taxon>Eukaryota</taxon>
        <taxon>Fungi</taxon>
        <taxon>Fungi incertae sedis</taxon>
        <taxon>Mucoromycota</taxon>
        <taxon>Glomeromycotina</taxon>
        <taxon>Glomeromycetes</taxon>
        <taxon>Diversisporales</taxon>
        <taxon>Gigasporaceae</taxon>
        <taxon>Racocetra</taxon>
    </lineage>
</organism>
<gene>
    <name evidence="1" type="ORF">RPERSI_LOCUS13387</name>
</gene>
<reference evidence="1" key="1">
    <citation type="submission" date="2021-06" db="EMBL/GenBank/DDBJ databases">
        <authorList>
            <person name="Kallberg Y."/>
            <person name="Tangrot J."/>
            <person name="Rosling A."/>
        </authorList>
    </citation>
    <scope>NUCLEOTIDE SEQUENCE</scope>
    <source>
        <strain evidence="1">MA461A</strain>
    </source>
</reference>
<evidence type="ECO:0000313" key="1">
    <source>
        <dbReference type="EMBL" id="CAG8743331.1"/>
    </source>
</evidence>
<accession>A0ACA9QAT5</accession>
<comment type="caution">
    <text evidence="1">The sequence shown here is derived from an EMBL/GenBank/DDBJ whole genome shotgun (WGS) entry which is preliminary data.</text>
</comment>
<sequence>MEITGTIFGMRDAKVENSSSSQTTKVTVYNIGNGNFYVNTPGFDNSDENKNDDETAPTASFKREAKFIESLARDYDSNVWDNTIIVTKGDKIENGPREAAKEIAKSEYDKKKEKCDRMTENKNDLLAKTSDFAILLFESLPSINVYVEGNFTSDQLNRFNIFKESEPGRILAKYNLLMNEHSMHLIKINFKKVKCLNCPKETDPRLAISECHLEAESFHPETVKIHLYKIIHVYSNNLDEYHPGLLKAYHPGSYMPVHSGVPIDTQINYNPGECFIHVRVFIPVAKIIIIVVTMSMSIVVEIFIVKDAKSDIIAAMDLAQNAQSDVHQVQLQLKLQNVKKQLTIYSSQNS</sequence>
<protein>
    <submittedName>
        <fullName evidence="1">15601_t:CDS:1</fullName>
    </submittedName>
</protein>
<name>A0ACA9QAT5_9GLOM</name>
<feature type="non-terminal residue" evidence="1">
    <location>
        <position position="350"/>
    </location>
</feature>
<keyword evidence="2" id="KW-1185">Reference proteome</keyword>
<proteinExistence type="predicted"/>
<evidence type="ECO:0000313" key="2">
    <source>
        <dbReference type="Proteomes" id="UP000789920"/>
    </source>
</evidence>
<dbReference type="EMBL" id="CAJVQC010029670">
    <property type="protein sequence ID" value="CAG8743331.1"/>
    <property type="molecule type" value="Genomic_DNA"/>
</dbReference>